<name>A0A8C5RLC3_LATLA</name>
<accession>A0A8C5RLC3</accession>
<reference evidence="2" key="2">
    <citation type="submission" date="2025-09" db="UniProtKB">
        <authorList>
            <consortium name="Ensembl"/>
        </authorList>
    </citation>
    <scope>IDENTIFICATION</scope>
</reference>
<feature type="compositionally biased region" description="Low complexity" evidence="1">
    <location>
        <begin position="53"/>
        <end position="65"/>
    </location>
</feature>
<sequence length="251" mass="27453">MLSPFLRQGVPCGPPPDARPEQPDAPPPGAETPAHIKPRGFHDQPLNTRALRRGSLARAAARCARVGPPGTAGPTRAILRAAPWQRPAVQRGPRSREEGSGDESAALERSPSGRWQKPGCPRVNQSNMPGLQSTFLAMDTEEGVEVVWNELQFMDKAAFMGHKEIKAIFEQLVVVDHPNIVKVHKYWLDMKGSKAQVSCRRWAGSVSGAPERKSAPMGPQKRPVPVPSLLEPEALVISWLDHCNTFYMGLS</sequence>
<dbReference type="Gene3D" id="3.30.200.20">
    <property type="entry name" value="Phosphorylase Kinase, domain 1"/>
    <property type="match status" value="1"/>
</dbReference>
<dbReference type="GeneTree" id="ENSGT00940000160430"/>
<dbReference type="Proteomes" id="UP000694406">
    <property type="component" value="Unplaced"/>
</dbReference>
<dbReference type="Ensembl" id="ENSLLTT00000005204.1">
    <property type="protein sequence ID" value="ENSLLTP00000005004.1"/>
    <property type="gene ID" value="ENSLLTG00000003804.1"/>
</dbReference>
<evidence type="ECO:0008006" key="4">
    <source>
        <dbReference type="Google" id="ProtNLM"/>
    </source>
</evidence>
<dbReference type="AlphaFoldDB" id="A0A8C5RLC3"/>
<protein>
    <recommendedName>
        <fullName evidence="4">Nuclear receptor-binding protein 2</fullName>
    </recommendedName>
</protein>
<feature type="region of interest" description="Disordered" evidence="1">
    <location>
        <begin position="1"/>
        <end position="128"/>
    </location>
</feature>
<evidence type="ECO:0000256" key="1">
    <source>
        <dbReference type="SAM" id="MobiDB-lite"/>
    </source>
</evidence>
<evidence type="ECO:0000313" key="2">
    <source>
        <dbReference type="Ensembl" id="ENSLLTP00000005004.1"/>
    </source>
</evidence>
<evidence type="ECO:0000313" key="3">
    <source>
        <dbReference type="Proteomes" id="UP000694406"/>
    </source>
</evidence>
<feature type="compositionally biased region" description="Pro residues" evidence="1">
    <location>
        <begin position="12"/>
        <end position="30"/>
    </location>
</feature>
<dbReference type="InterPro" id="IPR050588">
    <property type="entry name" value="WNK_Ser-Thr_kinase"/>
</dbReference>
<organism evidence="2 3">
    <name type="scientific">Laticauda laticaudata</name>
    <name type="common">Blue-ringed sea krait</name>
    <name type="synonym">Blue-lipped sea krait</name>
    <dbReference type="NCBI Taxonomy" id="8630"/>
    <lineage>
        <taxon>Eukaryota</taxon>
        <taxon>Metazoa</taxon>
        <taxon>Chordata</taxon>
        <taxon>Craniata</taxon>
        <taxon>Vertebrata</taxon>
        <taxon>Euteleostomi</taxon>
        <taxon>Lepidosauria</taxon>
        <taxon>Squamata</taxon>
        <taxon>Bifurcata</taxon>
        <taxon>Unidentata</taxon>
        <taxon>Episquamata</taxon>
        <taxon>Toxicofera</taxon>
        <taxon>Serpentes</taxon>
        <taxon>Colubroidea</taxon>
        <taxon>Elapidae</taxon>
        <taxon>Laticaudinae</taxon>
        <taxon>Laticauda</taxon>
    </lineage>
</organism>
<dbReference type="PANTHER" id="PTHR13902">
    <property type="entry name" value="SERINE/THREONINE-PROTEIN KINASE WNK WITH NO LYSINE -RELATED"/>
    <property type="match status" value="1"/>
</dbReference>
<dbReference type="FunFam" id="3.30.200.20:FF:001061">
    <property type="entry name" value="Nuclear receptor-binding protein 2"/>
    <property type="match status" value="1"/>
</dbReference>
<proteinExistence type="predicted"/>
<keyword evidence="3" id="KW-1185">Reference proteome</keyword>
<reference evidence="2" key="1">
    <citation type="submission" date="2025-08" db="UniProtKB">
        <authorList>
            <consortium name="Ensembl"/>
        </authorList>
    </citation>
    <scope>IDENTIFICATION</scope>
</reference>